<dbReference type="KEGG" id="ssck:SPSK_05744"/>
<reference evidence="2 3" key="2">
    <citation type="journal article" date="2015" name="Eukaryot. Cell">
        <title>Asexual propagation of a virulent clone complex in a human and feline outbreak of sporotrichosis.</title>
        <authorList>
            <person name="Teixeira Mde M."/>
            <person name="Rodrigues A.M."/>
            <person name="Tsui C.K."/>
            <person name="de Almeida L.G."/>
            <person name="Van Diepeningen A.D."/>
            <person name="van den Ende B.G."/>
            <person name="Fernandes G.F."/>
            <person name="Kano R."/>
            <person name="Hamelin R.C."/>
            <person name="Lopes-Bezerra L.M."/>
            <person name="Vasconcelos A.T."/>
            <person name="de Hoog S."/>
            <person name="de Camargo Z.P."/>
            <person name="Felipe M.S."/>
        </authorList>
    </citation>
    <scope>NUCLEOTIDE SEQUENCE [LARGE SCALE GENOMIC DNA]</scope>
    <source>
        <strain evidence="2 3">1099-18</strain>
    </source>
</reference>
<dbReference type="RefSeq" id="XP_016583441.1">
    <property type="nucleotide sequence ID" value="XM_016732481.1"/>
</dbReference>
<dbReference type="AlphaFoldDB" id="A0A0F2LW92"/>
<dbReference type="VEuPathDB" id="FungiDB:SPSK_05744"/>
<accession>A0A0F2LW92</accession>
<protein>
    <submittedName>
        <fullName evidence="2">Uncharacterized protein</fullName>
    </submittedName>
</protein>
<organism evidence="2 3">
    <name type="scientific">Sporothrix schenckii 1099-18</name>
    <dbReference type="NCBI Taxonomy" id="1397361"/>
    <lineage>
        <taxon>Eukaryota</taxon>
        <taxon>Fungi</taxon>
        <taxon>Dikarya</taxon>
        <taxon>Ascomycota</taxon>
        <taxon>Pezizomycotina</taxon>
        <taxon>Sordariomycetes</taxon>
        <taxon>Sordariomycetidae</taxon>
        <taxon>Ophiostomatales</taxon>
        <taxon>Ophiostomataceae</taxon>
        <taxon>Sporothrix</taxon>
    </lineage>
</organism>
<evidence type="ECO:0000256" key="1">
    <source>
        <dbReference type="SAM" id="MobiDB-lite"/>
    </source>
</evidence>
<comment type="caution">
    <text evidence="2">The sequence shown here is derived from an EMBL/GenBank/DDBJ whole genome shotgun (WGS) entry which is preliminary data.</text>
</comment>
<sequence length="88" mass="10107">MWDPSRLLGSKPDFCAQAGVPRKAQKRKTLGEDVVVDSGEERCEQLFVPERKGQKRGDRTQPWQHQMARRLVQADGVWLNCAAWSPMR</sequence>
<gene>
    <name evidence="2" type="ORF">SPSK_05744</name>
</gene>
<name>A0A0F2LW92_SPOSC</name>
<evidence type="ECO:0000313" key="3">
    <source>
        <dbReference type="Proteomes" id="UP000033710"/>
    </source>
</evidence>
<reference evidence="2 3" key="1">
    <citation type="journal article" date="2014" name="BMC Genomics">
        <title>Comparative genomics of the major fungal agents of human and animal Sporotrichosis: Sporothrix schenckii and Sporothrix brasiliensis.</title>
        <authorList>
            <person name="Teixeira M.M."/>
            <person name="de Almeida L.G."/>
            <person name="Kubitschek-Barreira P."/>
            <person name="Alves F.L."/>
            <person name="Kioshima E.S."/>
            <person name="Abadio A.K."/>
            <person name="Fernandes L."/>
            <person name="Derengowski L.S."/>
            <person name="Ferreira K.S."/>
            <person name="Souza R.C."/>
            <person name="Ruiz J.C."/>
            <person name="de Andrade N.C."/>
            <person name="Paes H.C."/>
            <person name="Nicola A.M."/>
            <person name="Albuquerque P."/>
            <person name="Gerber A.L."/>
            <person name="Martins V.P."/>
            <person name="Peconick L.D."/>
            <person name="Neto A.V."/>
            <person name="Chaucanez C.B."/>
            <person name="Silva P.A."/>
            <person name="Cunha O.L."/>
            <person name="de Oliveira F.F."/>
            <person name="dos Santos T.C."/>
            <person name="Barros A.L."/>
            <person name="Soares M.A."/>
            <person name="de Oliveira L.M."/>
            <person name="Marini M.M."/>
            <person name="Villalobos-Duno H."/>
            <person name="Cunha M.M."/>
            <person name="de Hoog S."/>
            <person name="da Silveira J.F."/>
            <person name="Henrissat B."/>
            <person name="Nino-Vega G.A."/>
            <person name="Cisalpino P.S."/>
            <person name="Mora-Montes H.M."/>
            <person name="Almeida S.R."/>
            <person name="Stajich J.E."/>
            <person name="Lopes-Bezerra L.M."/>
            <person name="Vasconcelos A.T."/>
            <person name="Felipe M.S."/>
        </authorList>
    </citation>
    <scope>NUCLEOTIDE SEQUENCE [LARGE SCALE GENOMIC DNA]</scope>
    <source>
        <strain evidence="2 3">1099-18</strain>
    </source>
</reference>
<dbReference type="GeneID" id="27667758"/>
<feature type="region of interest" description="Disordered" evidence="1">
    <location>
        <begin position="1"/>
        <end position="28"/>
    </location>
</feature>
<proteinExistence type="predicted"/>
<dbReference type="EMBL" id="AXCR01000012">
    <property type="protein sequence ID" value="KJR80765.1"/>
    <property type="molecule type" value="Genomic_DNA"/>
</dbReference>
<dbReference type="Proteomes" id="UP000033710">
    <property type="component" value="Unassembled WGS sequence"/>
</dbReference>
<evidence type="ECO:0000313" key="2">
    <source>
        <dbReference type="EMBL" id="KJR80765.1"/>
    </source>
</evidence>